<reference evidence="3" key="1">
    <citation type="submission" date="2017-08" db="EMBL/GenBank/DDBJ databases">
        <authorList>
            <person name="Varghese N."/>
            <person name="Submissions S."/>
        </authorList>
    </citation>
    <scope>NUCLEOTIDE SEQUENCE [LARGE SCALE GENOMIC DNA]</scope>
    <source>
        <strain evidence="3">DSM 23173</strain>
    </source>
</reference>
<keyword evidence="1" id="KW-1133">Transmembrane helix</keyword>
<keyword evidence="1" id="KW-0812">Transmembrane</keyword>
<keyword evidence="3" id="KW-1185">Reference proteome</keyword>
<sequence length="68" mass="8005">MRLFETNKTTIIVSLLYVAISYIILRYLLPPGMPLTIYTIIPLGVVLIKILFTHILKYDYFNKKEENQ</sequence>
<keyword evidence="1" id="KW-0472">Membrane</keyword>
<evidence type="ECO:0000313" key="2">
    <source>
        <dbReference type="EMBL" id="SOC39105.1"/>
    </source>
</evidence>
<feature type="transmembrane region" description="Helical" evidence="1">
    <location>
        <begin position="35"/>
        <end position="56"/>
    </location>
</feature>
<feature type="transmembrane region" description="Helical" evidence="1">
    <location>
        <begin position="12"/>
        <end position="29"/>
    </location>
</feature>
<dbReference type="EMBL" id="OBQF01000001">
    <property type="protein sequence ID" value="SOC39105.1"/>
    <property type="molecule type" value="Genomic_DNA"/>
</dbReference>
<dbReference type="AlphaFoldDB" id="A0A285UB06"/>
<accession>A0A285UB06</accession>
<organism evidence="2 3">
    <name type="scientific">Salinicoccus kekensis</name>
    <dbReference type="NCBI Taxonomy" id="714307"/>
    <lineage>
        <taxon>Bacteria</taxon>
        <taxon>Bacillati</taxon>
        <taxon>Bacillota</taxon>
        <taxon>Bacilli</taxon>
        <taxon>Bacillales</taxon>
        <taxon>Staphylococcaceae</taxon>
        <taxon>Salinicoccus</taxon>
    </lineage>
</organism>
<evidence type="ECO:0000313" key="3">
    <source>
        <dbReference type="Proteomes" id="UP000219412"/>
    </source>
</evidence>
<name>A0A285UB06_9STAP</name>
<gene>
    <name evidence="2" type="ORF">SAMN05878391_0718</name>
</gene>
<dbReference type="Proteomes" id="UP000219412">
    <property type="component" value="Unassembled WGS sequence"/>
</dbReference>
<evidence type="ECO:0000256" key="1">
    <source>
        <dbReference type="SAM" id="Phobius"/>
    </source>
</evidence>
<proteinExistence type="predicted"/>
<protein>
    <submittedName>
        <fullName evidence="2">Uncharacterized protein</fullName>
    </submittedName>
</protein>